<dbReference type="PaxDb" id="1123384-AJ81_09935"/>
<feature type="transmembrane region" description="Helical" evidence="1">
    <location>
        <begin position="298"/>
        <end position="315"/>
    </location>
</feature>
<protein>
    <submittedName>
        <fullName evidence="2">Uncharacterized protein</fullName>
    </submittedName>
</protein>
<evidence type="ECO:0000313" key="3">
    <source>
        <dbReference type="Proteomes" id="UP000077469"/>
    </source>
</evidence>
<feature type="transmembrane region" description="Helical" evidence="1">
    <location>
        <begin position="26"/>
        <end position="48"/>
    </location>
</feature>
<reference evidence="2 3" key="1">
    <citation type="submission" date="2014-01" db="EMBL/GenBank/DDBJ databases">
        <title>Genome sequencing of Thermotog hypogea.</title>
        <authorList>
            <person name="Zhang X."/>
            <person name="Alvare G."/>
            <person name="Fristensky B."/>
            <person name="Chen L."/>
            <person name="Suen T."/>
            <person name="Chen Q."/>
            <person name="Ma K."/>
        </authorList>
    </citation>
    <scope>NUCLEOTIDE SEQUENCE [LARGE SCALE GENOMIC DNA]</scope>
    <source>
        <strain evidence="2 3">DSM 11164</strain>
    </source>
</reference>
<keyword evidence="3" id="KW-1185">Reference proteome</keyword>
<proteinExistence type="predicted"/>
<evidence type="ECO:0000313" key="2">
    <source>
        <dbReference type="EMBL" id="AJC74912.1"/>
    </source>
</evidence>
<feature type="transmembrane region" description="Helical" evidence="1">
    <location>
        <begin position="68"/>
        <end position="90"/>
    </location>
</feature>
<feature type="transmembrane region" description="Helical" evidence="1">
    <location>
        <begin position="241"/>
        <end position="261"/>
    </location>
</feature>
<feature type="transmembrane region" description="Helical" evidence="1">
    <location>
        <begin position="368"/>
        <end position="390"/>
    </location>
</feature>
<dbReference type="InterPro" id="IPR018646">
    <property type="entry name" value="12TM_1"/>
</dbReference>
<accession>A0A0X1KUK6</accession>
<evidence type="ECO:0000256" key="1">
    <source>
        <dbReference type="SAM" id="Phobius"/>
    </source>
</evidence>
<feature type="transmembrane region" description="Helical" evidence="1">
    <location>
        <begin position="396"/>
        <end position="419"/>
    </location>
</feature>
<dbReference type="Pfam" id="PF09847">
    <property type="entry name" value="12TM_1"/>
    <property type="match status" value="1"/>
</dbReference>
<dbReference type="AlphaFoldDB" id="A0A0X1KUK6"/>
<dbReference type="Proteomes" id="UP000077469">
    <property type="component" value="Chromosome"/>
</dbReference>
<dbReference type="OrthoDB" id="40493at2"/>
<dbReference type="RefSeq" id="WP_031502580.1">
    <property type="nucleotide sequence ID" value="NC_022795.1"/>
</dbReference>
<dbReference type="STRING" id="1123384.AJ81_09935"/>
<dbReference type="PATRIC" id="fig|1123384.7.peg.1994"/>
<keyword evidence="1" id="KW-0812">Transmembrane</keyword>
<keyword evidence="1" id="KW-0472">Membrane</keyword>
<sequence>MRRLFVLLKYGLWTNYRQRSGRARRLPGFLVTIAASFMIGLPLGSIFFETFKILSSVTINSHDLSALLILQWTLLNGFLFLTSFVPSLINSFSRNEEIQLLLTFPMRRWTIVAYQMILTLSMQSFPVVMYLFVFPAYVVARGENLFLGLIVAFLFVLLMLSISVLLSCVFGLLLSKSVARRVTVVGLIATVVLFFLATQFLPNYVQVLLTRDPGTLSATLVKLTHPLNIFAWPIKALDEPVYSLLMLAFCFLLVLLSSPVAEKLSFEQTSSTGRARNKAFNGGRMFWKDFKLMARSEQGLFTLVYPVIFAVLFGLSLKSPIPALLISMVLSGTYVAYNSAMLTKQELAVWPLPLVFPLRDVDILLPKLFVPSFIYWGLFSALLVFFKFWFSMSAAAFLLVPTVFVTFVFSSTLGMFFYLKQPSKAEPSNPSRVLNTTKVLIVQGLLLLTSLVYILPVLPSLQLALLEFLKIRTIVSFVVYMGPLGCALTLAFFSKKLFNRAKELFQRVE</sequence>
<feature type="transmembrane region" description="Helical" evidence="1">
    <location>
        <begin position="182"/>
        <end position="201"/>
    </location>
</feature>
<keyword evidence="1" id="KW-1133">Transmembrane helix</keyword>
<dbReference type="KEGG" id="phy:AJ81_09935"/>
<name>A0A0X1KUK6_9THEM</name>
<feature type="transmembrane region" description="Helical" evidence="1">
    <location>
        <begin position="439"/>
        <end position="459"/>
    </location>
</feature>
<feature type="transmembrane region" description="Helical" evidence="1">
    <location>
        <begin position="145"/>
        <end position="175"/>
    </location>
</feature>
<feature type="transmembrane region" description="Helical" evidence="1">
    <location>
        <begin position="471"/>
        <end position="493"/>
    </location>
</feature>
<feature type="transmembrane region" description="Helical" evidence="1">
    <location>
        <begin position="111"/>
        <end position="133"/>
    </location>
</feature>
<gene>
    <name evidence="2" type="ORF">AJ81_09935</name>
</gene>
<organism evidence="2 3">
    <name type="scientific">Pseudothermotoga hypogea DSM 11164 = NBRC 106472</name>
    <dbReference type="NCBI Taxonomy" id="1123384"/>
    <lineage>
        <taxon>Bacteria</taxon>
        <taxon>Thermotogati</taxon>
        <taxon>Thermotogota</taxon>
        <taxon>Thermotogae</taxon>
        <taxon>Thermotogales</taxon>
        <taxon>Thermotogaceae</taxon>
        <taxon>Pseudothermotoga</taxon>
    </lineage>
</organism>
<dbReference type="EMBL" id="CP007141">
    <property type="protein sequence ID" value="AJC74912.1"/>
    <property type="molecule type" value="Genomic_DNA"/>
</dbReference>